<reference evidence="8 9" key="1">
    <citation type="submission" date="2017-11" db="EMBL/GenBank/DDBJ databases">
        <title>Animal gut microbial communities from fecal samples from Wisconsin, USA.</title>
        <authorList>
            <person name="Neumann A."/>
        </authorList>
    </citation>
    <scope>NUCLEOTIDE SEQUENCE [LARGE SCALE GENOMIC DNA]</scope>
    <source>
        <strain evidence="8 9">UWS3</strain>
    </source>
</reference>
<dbReference type="Proteomes" id="UP000231134">
    <property type="component" value="Unassembled WGS sequence"/>
</dbReference>
<comment type="cofactor">
    <cofactor evidence="1">
        <name>[4Fe-4S] cluster</name>
        <dbReference type="ChEBI" id="CHEBI:49883"/>
    </cofactor>
</comment>
<dbReference type="PANTHER" id="PTHR11135:SF1">
    <property type="entry name" value="PROTEIN YHCC"/>
    <property type="match status" value="1"/>
</dbReference>
<dbReference type="Gene3D" id="3.80.30.20">
    <property type="entry name" value="tm_1862 like domain"/>
    <property type="match status" value="1"/>
</dbReference>
<gene>
    <name evidence="8" type="ORF">BGX16_0493</name>
</gene>
<dbReference type="NCBIfam" id="TIGR01212">
    <property type="entry name" value="TIGR01212 family radical SAM protein"/>
    <property type="match status" value="1"/>
</dbReference>
<keyword evidence="4" id="KW-0479">Metal-binding</keyword>
<dbReference type="GO" id="GO:0003824">
    <property type="term" value="F:catalytic activity"/>
    <property type="evidence" value="ECO:0007669"/>
    <property type="project" value="InterPro"/>
</dbReference>
<dbReference type="SFLD" id="SFLDG01091">
    <property type="entry name" value="uncharacterized_CHP01210-like"/>
    <property type="match status" value="1"/>
</dbReference>
<dbReference type="PANTHER" id="PTHR11135">
    <property type="entry name" value="HISTONE ACETYLTRANSFERASE-RELATED"/>
    <property type="match status" value="1"/>
</dbReference>
<evidence type="ECO:0000256" key="4">
    <source>
        <dbReference type="ARBA" id="ARBA00022723"/>
    </source>
</evidence>
<sequence length="298" mass="33221">MPFYTTYKEFLAKTFPEWKRVRKLPLNGGMSCPNLDGSRGKGGCSYCNNKSFSPVWDKAGVDVQEQIAEFLPRIRCKYKDAGILAYFQPYTNTYAPIDRLREIYEPAFASEEVIGVAIGTRPDCVPFDVMELLAYENTRKKVILELGLQTASDVTLERVGRGHTVADFLDAVKRAHASGLIVTSHVILGLPGETMEDFERTAETIKSSGVSAVKIHPLHIVRGTRMAEEFARGEFELLSFEGYCNAVARFIQIVGMQIAIERFSGEAQNETLIAPDWSGNRSKIVARVEELLQSNQPG</sequence>
<name>A0A2M9A4J3_9BACT</name>
<organism evidence="8 9">
    <name type="scientific">Hallerella succinigenes</name>
    <dbReference type="NCBI Taxonomy" id="1896222"/>
    <lineage>
        <taxon>Bacteria</taxon>
        <taxon>Pseudomonadati</taxon>
        <taxon>Fibrobacterota</taxon>
        <taxon>Fibrobacteria</taxon>
        <taxon>Fibrobacterales</taxon>
        <taxon>Fibrobacteraceae</taxon>
        <taxon>Hallerella</taxon>
    </lineage>
</organism>
<evidence type="ECO:0000259" key="7">
    <source>
        <dbReference type="PROSITE" id="PS51918"/>
    </source>
</evidence>
<dbReference type="OrthoDB" id="9801689at2"/>
<accession>A0A2M9A4J3</accession>
<keyword evidence="9" id="KW-1185">Reference proteome</keyword>
<comment type="caution">
    <text evidence="8">The sequence shown here is derived from an EMBL/GenBank/DDBJ whole genome shotgun (WGS) entry which is preliminary data.</text>
</comment>
<dbReference type="PROSITE" id="PS51918">
    <property type="entry name" value="RADICAL_SAM"/>
    <property type="match status" value="1"/>
</dbReference>
<dbReference type="SFLD" id="SFLDS00029">
    <property type="entry name" value="Radical_SAM"/>
    <property type="match status" value="1"/>
</dbReference>
<evidence type="ECO:0000256" key="6">
    <source>
        <dbReference type="ARBA" id="ARBA00023014"/>
    </source>
</evidence>
<dbReference type="AlphaFoldDB" id="A0A2M9A4J3"/>
<keyword evidence="6" id="KW-0411">Iron-sulfur</keyword>
<protein>
    <recommendedName>
        <fullName evidence="7">Radical SAM core domain-containing protein</fullName>
    </recommendedName>
</protein>
<dbReference type="SFLD" id="SFLDG01082">
    <property type="entry name" value="B12-binding_domain_containing"/>
    <property type="match status" value="1"/>
</dbReference>
<dbReference type="SMART" id="SM00729">
    <property type="entry name" value="Elp3"/>
    <property type="match status" value="1"/>
</dbReference>
<dbReference type="GO" id="GO:0051539">
    <property type="term" value="F:4 iron, 4 sulfur cluster binding"/>
    <property type="evidence" value="ECO:0007669"/>
    <property type="project" value="UniProtKB-KW"/>
</dbReference>
<evidence type="ECO:0000313" key="8">
    <source>
        <dbReference type="EMBL" id="PJJ40563.1"/>
    </source>
</evidence>
<dbReference type="InterPro" id="IPR023404">
    <property type="entry name" value="rSAM_horseshoe"/>
</dbReference>
<dbReference type="EMBL" id="PGEX01000001">
    <property type="protein sequence ID" value="PJJ40563.1"/>
    <property type="molecule type" value="Genomic_DNA"/>
</dbReference>
<dbReference type="InterPro" id="IPR007197">
    <property type="entry name" value="rSAM"/>
</dbReference>
<dbReference type="InterPro" id="IPR039661">
    <property type="entry name" value="ELP3"/>
</dbReference>
<dbReference type="CDD" id="cd01335">
    <property type="entry name" value="Radical_SAM"/>
    <property type="match status" value="1"/>
</dbReference>
<dbReference type="Pfam" id="PF16199">
    <property type="entry name" value="Radical_SAM_C"/>
    <property type="match status" value="1"/>
</dbReference>
<dbReference type="InterPro" id="IPR032432">
    <property type="entry name" value="Radical_SAM_C"/>
</dbReference>
<proteinExistence type="predicted"/>
<dbReference type="InterPro" id="IPR006638">
    <property type="entry name" value="Elp3/MiaA/NifB-like_rSAM"/>
</dbReference>
<evidence type="ECO:0000256" key="2">
    <source>
        <dbReference type="ARBA" id="ARBA00022485"/>
    </source>
</evidence>
<keyword evidence="5" id="KW-0408">Iron</keyword>
<keyword evidence="3" id="KW-0949">S-adenosyl-L-methionine</keyword>
<dbReference type="RefSeq" id="WP_100424634.1">
    <property type="nucleotide sequence ID" value="NZ_JAQXKX010000052.1"/>
</dbReference>
<dbReference type="InterPro" id="IPR005911">
    <property type="entry name" value="YhcC-like"/>
</dbReference>
<evidence type="ECO:0000256" key="5">
    <source>
        <dbReference type="ARBA" id="ARBA00023004"/>
    </source>
</evidence>
<dbReference type="SFLD" id="SFLDG01086">
    <property type="entry name" value="elongater_protein-like"/>
    <property type="match status" value="1"/>
</dbReference>
<feature type="domain" description="Radical SAM core" evidence="7">
    <location>
        <begin position="16"/>
        <end position="264"/>
    </location>
</feature>
<keyword evidence="2" id="KW-0004">4Fe-4S</keyword>
<evidence type="ECO:0000256" key="3">
    <source>
        <dbReference type="ARBA" id="ARBA00022691"/>
    </source>
</evidence>
<evidence type="ECO:0000313" key="9">
    <source>
        <dbReference type="Proteomes" id="UP000231134"/>
    </source>
</evidence>
<dbReference type="Pfam" id="PF04055">
    <property type="entry name" value="Radical_SAM"/>
    <property type="match status" value="1"/>
</dbReference>
<evidence type="ECO:0000256" key="1">
    <source>
        <dbReference type="ARBA" id="ARBA00001966"/>
    </source>
</evidence>
<dbReference type="GO" id="GO:0046872">
    <property type="term" value="F:metal ion binding"/>
    <property type="evidence" value="ECO:0007669"/>
    <property type="project" value="UniProtKB-KW"/>
</dbReference>
<dbReference type="SUPFAM" id="SSF102114">
    <property type="entry name" value="Radical SAM enzymes"/>
    <property type="match status" value="1"/>
</dbReference>
<dbReference type="InterPro" id="IPR058240">
    <property type="entry name" value="rSAM_sf"/>
</dbReference>